<dbReference type="Pfam" id="PF19258">
    <property type="entry name" value="KxYKxGKxW_sig"/>
    <property type="match status" value="1"/>
</dbReference>
<feature type="non-terminal residue" evidence="2">
    <location>
        <position position="300"/>
    </location>
</feature>
<proteinExistence type="predicted"/>
<name>A0A6C2CC26_9LACO</name>
<dbReference type="AlphaFoldDB" id="A0A6C2CC26"/>
<sequence>MSRSNNFKRLKESEGKQRHKAYKSNKSWVYAAITSFAGVLGGGATSISTVHAETTADASKATEADASKTLASSNSTTIPAVQQLTSSADVTPRAGTGATIITKFVNQETGESIGSGEVTTHFNAGENMVFEVAPHFAGLVLDVNTSAIGGADDALLSFADWADFLGLDSPNDVIDYFNNVNPQEATDDEIIHLTYYYRTDYSVFTGQSETTIDAGPNAKDQLNIDDLVTTLTNSDGTPGDVSNVIASNIDDIDFTKAGTHTLILTYWDPTSMMTLTLNVQLNITDTTSESMSTSDSESVS</sequence>
<keyword evidence="3" id="KW-1185">Reference proteome</keyword>
<dbReference type="Proteomes" id="UP000371977">
    <property type="component" value="Unassembled WGS sequence"/>
</dbReference>
<dbReference type="EMBL" id="SDGZ01000006">
    <property type="protein sequence ID" value="TYC50655.1"/>
    <property type="molecule type" value="Genomic_DNA"/>
</dbReference>
<gene>
    <name evidence="2" type="ORF">ESZ50_01595</name>
</gene>
<dbReference type="RefSeq" id="WP_148621855.1">
    <property type="nucleotide sequence ID" value="NZ_SDGZ01000006.1"/>
</dbReference>
<evidence type="ECO:0000313" key="3">
    <source>
        <dbReference type="Proteomes" id="UP000371977"/>
    </source>
</evidence>
<evidence type="ECO:0000256" key="1">
    <source>
        <dbReference type="ARBA" id="ARBA00022729"/>
    </source>
</evidence>
<dbReference type="NCBIfam" id="TIGR03715">
    <property type="entry name" value="KxYKxGKxW"/>
    <property type="match status" value="1"/>
</dbReference>
<reference evidence="2 3" key="1">
    <citation type="submission" date="2019-01" db="EMBL/GenBank/DDBJ databases">
        <title>Weissella sp. nov., a novel lactic acid bacterium isolated from animal feces.</title>
        <authorList>
            <person name="Wang L.-T."/>
        </authorList>
    </citation>
    <scope>NUCLEOTIDE SEQUENCE [LARGE SCALE GENOMIC DNA]</scope>
    <source>
        <strain evidence="2 3">8H-2</strain>
    </source>
</reference>
<dbReference type="InterPro" id="IPR022263">
    <property type="entry name" value="KxYKxGKxW"/>
</dbReference>
<evidence type="ECO:0000313" key="2">
    <source>
        <dbReference type="EMBL" id="TYC50655.1"/>
    </source>
</evidence>
<accession>A0A6C2CC26</accession>
<organism evidence="2 3">
    <name type="scientific">Weissella muntiaci</name>
    <dbReference type="NCBI Taxonomy" id="2508881"/>
    <lineage>
        <taxon>Bacteria</taxon>
        <taxon>Bacillati</taxon>
        <taxon>Bacillota</taxon>
        <taxon>Bacilli</taxon>
        <taxon>Lactobacillales</taxon>
        <taxon>Lactobacillaceae</taxon>
        <taxon>Weissella</taxon>
    </lineage>
</organism>
<dbReference type="OrthoDB" id="2330077at2"/>
<protein>
    <submittedName>
        <fullName evidence="2">Uncharacterized protein</fullName>
    </submittedName>
</protein>
<keyword evidence="1" id="KW-0732">Signal</keyword>
<comment type="caution">
    <text evidence="2">The sequence shown here is derived from an EMBL/GenBank/DDBJ whole genome shotgun (WGS) entry which is preliminary data.</text>
</comment>